<keyword evidence="4" id="KW-0862">Zinc</keyword>
<dbReference type="PANTHER" id="PTHR46233:SF3">
    <property type="entry name" value="HYDROXYACYLGLUTATHIONE HYDROLASE GLOC"/>
    <property type="match status" value="1"/>
</dbReference>
<accession>A0AB38XLS1</accession>
<keyword evidence="2" id="KW-0479">Metal-binding</keyword>
<comment type="cofactor">
    <cofactor evidence="1">
        <name>Zn(2+)</name>
        <dbReference type="ChEBI" id="CHEBI:29105"/>
    </cofactor>
</comment>
<dbReference type="InterPro" id="IPR051453">
    <property type="entry name" value="MBL_Glyoxalase_II"/>
</dbReference>
<evidence type="ECO:0000259" key="5">
    <source>
        <dbReference type="SMART" id="SM00849"/>
    </source>
</evidence>
<dbReference type="InterPro" id="IPR001279">
    <property type="entry name" value="Metallo-B-lactamas"/>
</dbReference>
<dbReference type="SMART" id="SM00849">
    <property type="entry name" value="Lactamase_B"/>
    <property type="match status" value="1"/>
</dbReference>
<dbReference type="SUPFAM" id="SSF56281">
    <property type="entry name" value="Metallo-hydrolase/oxidoreductase"/>
    <property type="match status" value="1"/>
</dbReference>
<dbReference type="KEGG" id="wne:PIG85_05690"/>
<dbReference type="Proteomes" id="UP001211044">
    <property type="component" value="Chromosome"/>
</dbReference>
<dbReference type="CDD" id="cd06262">
    <property type="entry name" value="metallo-hydrolase-like_MBL-fold"/>
    <property type="match status" value="1"/>
</dbReference>
<sequence>MQINTLVAPFFAANTYILNVQKQALVVDPGAGHAREILATLEKNDLEVGAVLCTHGHPDHVWDAAKIAGDKPVYVPSPDLYRMDNPLLDNLLSAAMAQTGNTEWVRPTNVQELPPQMLTQPTELVEGVALRAVPAPGHTEGSMLFLGAGPLEGPGARLLDNSELFALAADVIFSGSVGRTDLVGGDQEQMLHTLRTLQNVIDPATVLLPGHGGPTTMDVEKRTNPYLVQARIAG</sequence>
<evidence type="ECO:0000256" key="3">
    <source>
        <dbReference type="ARBA" id="ARBA00022801"/>
    </source>
</evidence>
<gene>
    <name evidence="6" type="ORF">PIG85_05690</name>
</gene>
<dbReference type="Pfam" id="PF00753">
    <property type="entry name" value="Lactamase_B"/>
    <property type="match status" value="1"/>
</dbReference>
<keyword evidence="3" id="KW-0378">Hydrolase</keyword>
<dbReference type="InterPro" id="IPR036866">
    <property type="entry name" value="RibonucZ/Hydroxyglut_hydro"/>
</dbReference>
<name>A0AB38XLS1_9ACTO</name>
<dbReference type="RefSeq" id="WP_004805170.1">
    <property type="nucleotide sequence ID" value="NZ_CP116394.1"/>
</dbReference>
<evidence type="ECO:0000256" key="4">
    <source>
        <dbReference type="ARBA" id="ARBA00022833"/>
    </source>
</evidence>
<reference evidence="6" key="1">
    <citation type="submission" date="2023-01" db="EMBL/GenBank/DDBJ databases">
        <title>Comparative Genomic Analysis of the Clinically-Derived Winkia Strain NY0527 Provides Evidence into the Taxonomic Reassignment of Winkia neuii and Characterizes Their Virulence Traits.</title>
        <authorList>
            <person name="Cai X."/>
            <person name="Peng Y."/>
            <person name="Li M."/>
            <person name="Qiu Y."/>
            <person name="Wang Y."/>
            <person name="Xu L."/>
            <person name="Hou Q."/>
        </authorList>
    </citation>
    <scope>NUCLEOTIDE SEQUENCE</scope>
    <source>
        <strain evidence="6">NY0527</strain>
    </source>
</reference>
<dbReference type="Gene3D" id="3.60.15.10">
    <property type="entry name" value="Ribonuclease Z/Hydroxyacylglutathione hydrolase-like"/>
    <property type="match status" value="1"/>
</dbReference>
<protein>
    <submittedName>
        <fullName evidence="6">MBL fold metallo-hydrolase</fullName>
    </submittedName>
</protein>
<dbReference type="GO" id="GO:0046872">
    <property type="term" value="F:metal ion binding"/>
    <property type="evidence" value="ECO:0007669"/>
    <property type="project" value="UniProtKB-KW"/>
</dbReference>
<evidence type="ECO:0000313" key="7">
    <source>
        <dbReference type="Proteomes" id="UP001211044"/>
    </source>
</evidence>
<dbReference type="EMBL" id="CP116394">
    <property type="protein sequence ID" value="WCE45170.1"/>
    <property type="molecule type" value="Genomic_DNA"/>
</dbReference>
<evidence type="ECO:0000256" key="2">
    <source>
        <dbReference type="ARBA" id="ARBA00022723"/>
    </source>
</evidence>
<evidence type="ECO:0000256" key="1">
    <source>
        <dbReference type="ARBA" id="ARBA00001947"/>
    </source>
</evidence>
<dbReference type="GO" id="GO:0016787">
    <property type="term" value="F:hydrolase activity"/>
    <property type="evidence" value="ECO:0007669"/>
    <property type="project" value="UniProtKB-KW"/>
</dbReference>
<feature type="domain" description="Metallo-beta-lactamase" evidence="5">
    <location>
        <begin position="12"/>
        <end position="211"/>
    </location>
</feature>
<evidence type="ECO:0000313" key="6">
    <source>
        <dbReference type="EMBL" id="WCE45170.1"/>
    </source>
</evidence>
<proteinExistence type="predicted"/>
<organism evidence="6 7">
    <name type="scientific">Winkia neuii subsp. anitrata</name>
    <dbReference type="NCBI Taxonomy" id="29318"/>
    <lineage>
        <taxon>Bacteria</taxon>
        <taxon>Bacillati</taxon>
        <taxon>Actinomycetota</taxon>
        <taxon>Actinomycetes</taxon>
        <taxon>Actinomycetales</taxon>
        <taxon>Actinomycetaceae</taxon>
        <taxon>Winkia</taxon>
    </lineage>
</organism>
<dbReference type="PANTHER" id="PTHR46233">
    <property type="entry name" value="HYDROXYACYLGLUTATHIONE HYDROLASE GLOC"/>
    <property type="match status" value="1"/>
</dbReference>
<dbReference type="AlphaFoldDB" id="A0AB38XLS1"/>